<comment type="catalytic activity">
    <reaction evidence="1">
        <text>ATP + H2O = ADP + phosphate + H(+)</text>
        <dbReference type="Rhea" id="RHEA:13065"/>
        <dbReference type="ChEBI" id="CHEBI:15377"/>
        <dbReference type="ChEBI" id="CHEBI:15378"/>
        <dbReference type="ChEBI" id="CHEBI:30616"/>
        <dbReference type="ChEBI" id="CHEBI:43474"/>
        <dbReference type="ChEBI" id="CHEBI:456216"/>
        <dbReference type="EC" id="5.6.2.3"/>
    </reaction>
</comment>
<dbReference type="SUPFAM" id="SSF52540">
    <property type="entry name" value="P-loop containing nucleoside triphosphate hydrolases"/>
    <property type="match status" value="1"/>
</dbReference>
<feature type="coiled-coil region" evidence="2">
    <location>
        <begin position="982"/>
        <end position="1009"/>
    </location>
</feature>
<keyword evidence="2" id="KW-0175">Coiled coil</keyword>
<dbReference type="EC" id="5.6.2.3" evidence="1"/>
<dbReference type="RefSeq" id="XP_024867847.1">
    <property type="nucleotide sequence ID" value="XM_025012079.1"/>
</dbReference>
<dbReference type="Pfam" id="PF20209">
    <property type="entry name" value="DUF6570"/>
    <property type="match status" value="1"/>
</dbReference>
<dbReference type="GO" id="GO:0000723">
    <property type="term" value="P:telomere maintenance"/>
    <property type="evidence" value="ECO:0007669"/>
    <property type="project" value="InterPro"/>
</dbReference>
<evidence type="ECO:0000256" key="1">
    <source>
        <dbReference type="RuleBase" id="RU363044"/>
    </source>
</evidence>
<keyword evidence="7" id="KW-1185">Reference proteome</keyword>
<evidence type="ECO:0000259" key="4">
    <source>
        <dbReference type="Pfam" id="PF05970"/>
    </source>
</evidence>
<keyword evidence="1" id="KW-0067">ATP-binding</keyword>
<feature type="domain" description="Helitron helicase-like" evidence="5">
    <location>
        <begin position="457"/>
        <end position="609"/>
    </location>
</feature>
<keyword evidence="1" id="KW-0347">Helicase</keyword>
<keyword evidence="1" id="KW-0234">DNA repair</keyword>
<feature type="compositionally biased region" description="Basic residues" evidence="3">
    <location>
        <begin position="73"/>
        <end position="86"/>
    </location>
</feature>
<accession>A0A6J1PE93</accession>
<dbReference type="GO" id="GO:0016787">
    <property type="term" value="F:hydrolase activity"/>
    <property type="evidence" value="ECO:0007669"/>
    <property type="project" value="UniProtKB-KW"/>
</dbReference>
<keyword evidence="1" id="KW-0547">Nucleotide-binding</keyword>
<dbReference type="InterPro" id="IPR027417">
    <property type="entry name" value="P-loop_NTPase"/>
</dbReference>
<dbReference type="GO" id="GO:0006310">
    <property type="term" value="P:DNA recombination"/>
    <property type="evidence" value="ECO:0007669"/>
    <property type="project" value="UniProtKB-KW"/>
</dbReference>
<dbReference type="Pfam" id="PF14214">
    <property type="entry name" value="Helitron_like_N"/>
    <property type="match status" value="1"/>
</dbReference>
<gene>
    <name evidence="8" type="primary">LOC112452061</name>
</gene>
<comment type="cofactor">
    <cofactor evidence="1">
        <name>Mg(2+)</name>
        <dbReference type="ChEBI" id="CHEBI:18420"/>
    </cofactor>
</comment>
<feature type="compositionally biased region" description="Basic and acidic residues" evidence="3">
    <location>
        <begin position="28"/>
        <end position="57"/>
    </location>
</feature>
<dbReference type="GeneID" id="112452061"/>
<feature type="domain" description="DNA helicase Pif1-like DEAD-box helicase" evidence="4">
    <location>
        <begin position="1059"/>
        <end position="1261"/>
    </location>
</feature>
<dbReference type="GO" id="GO:0043139">
    <property type="term" value="F:5'-3' DNA helicase activity"/>
    <property type="evidence" value="ECO:0007669"/>
    <property type="project" value="UniProtKB-EC"/>
</dbReference>
<name>A0A6J1PE93_9HYME</name>
<keyword evidence="1" id="KW-0227">DNA damage</keyword>
<dbReference type="InterPro" id="IPR046700">
    <property type="entry name" value="DUF6570"/>
</dbReference>
<evidence type="ECO:0000259" key="5">
    <source>
        <dbReference type="Pfam" id="PF14214"/>
    </source>
</evidence>
<evidence type="ECO:0000313" key="7">
    <source>
        <dbReference type="Proteomes" id="UP000504618"/>
    </source>
</evidence>
<evidence type="ECO:0000313" key="8">
    <source>
        <dbReference type="RefSeq" id="XP_024867847.1"/>
    </source>
</evidence>
<dbReference type="Pfam" id="PF05970">
    <property type="entry name" value="PIF1"/>
    <property type="match status" value="1"/>
</dbReference>
<dbReference type="GO" id="GO:0006281">
    <property type="term" value="P:DNA repair"/>
    <property type="evidence" value="ECO:0007669"/>
    <property type="project" value="UniProtKB-KW"/>
</dbReference>
<keyword evidence="1" id="KW-0378">Hydrolase</keyword>
<proteinExistence type="inferred from homology"/>
<dbReference type="OrthoDB" id="7548289at2759"/>
<comment type="similarity">
    <text evidence="1">Belongs to the helicase family.</text>
</comment>
<evidence type="ECO:0000256" key="2">
    <source>
        <dbReference type="SAM" id="Coils"/>
    </source>
</evidence>
<dbReference type="PANTHER" id="PTHR47642">
    <property type="entry name" value="ATP-DEPENDENT DNA HELICASE"/>
    <property type="match status" value="1"/>
</dbReference>
<feature type="domain" description="DUF6570" evidence="6">
    <location>
        <begin position="181"/>
        <end position="303"/>
    </location>
</feature>
<dbReference type="InterPro" id="IPR010285">
    <property type="entry name" value="DNA_helicase_pif1-like_DEAD"/>
</dbReference>
<evidence type="ECO:0000259" key="6">
    <source>
        <dbReference type="Pfam" id="PF20209"/>
    </source>
</evidence>
<feature type="compositionally biased region" description="Basic and acidic residues" evidence="3">
    <location>
        <begin position="1"/>
        <end position="17"/>
    </location>
</feature>
<dbReference type="InterPro" id="IPR051055">
    <property type="entry name" value="PIF1_helicase"/>
</dbReference>
<dbReference type="Gene3D" id="3.40.50.300">
    <property type="entry name" value="P-loop containing nucleotide triphosphate hydrolases"/>
    <property type="match status" value="1"/>
</dbReference>
<protein>
    <recommendedName>
        <fullName evidence="1">ATP-dependent DNA helicase</fullName>
        <ecNumber evidence="1">5.6.2.3</ecNumber>
    </recommendedName>
</protein>
<dbReference type="InterPro" id="IPR025476">
    <property type="entry name" value="Helitron_helicase-like"/>
</dbReference>
<sequence>MSSTKESQEYMKRIKDAQEEEMPTTSSDRNEKKSAISSSERSRQCRERKRKAEEDALRTSSMRNLKMPEAKSSTKRSRECRKRKKKAQQEFTEEQEQGPRKDQRPEIFRQIYMNASKVFENNFLKNEFGYVCDVCDRLWYKQDLTKVAQSHIDVLKRDFDNEIECLKNFEICSTCRQSLTKGEIPSLSKTNGYKYPEHPKKLPPLDPITERLISPRLPFMQIRKLRYKSGSCKIIGQVINVPVEVDNMVKQLPRQLDDDYSFNVSIKKHIIHKTSYLSGLVKKRVVKEWLRYMVTTLLYKLNKIEYIERDINNVDDGQRPSTSCSRDNKQDDNVIETIESENDKELFLGQQHTMLWNESKYLDIAPGQNKKPLSIVFDSYAEELSFPAIYYGHPRVFKEGIRVTPFKIATSEIRRKDRHGVTPQYILYMAAKIIRLRVTEGLYSTFKVNATAENITRRMIEDKTYLDECVEKNIAFLKSIPNSMQYWNSRKKDLFAMIRQLGKPTMFLTMSANEIRWAHLLKTLYRLNREGNGQELTDPMNKLRALQRASLVNKDPVICCIYFNKIVEVIMRILSAKKSYNPFGKYRVIDFFKRIEFQNRSSPHAHILLWLENDPKEAISENMNKTILLIRDLCSVSVTDLPETYANQVHKHTFTCFKKKDNKCRFNIPYWPMDQTCVLILITKNDGRREDLKKRASKINEKLNNKSYDTIEEFLVDNNMTMKYYLDVIRVSIRRPTVFYKRNINELWTNTFNPWIASILNSNMDLQFIIDKYSCAAYVVEYVNKSNRGVSYLQRQLVELQGENPELDFIGLMRKVCINMLNTVEMSCQEGAWYLLRQPMSEASREVIFIPTMWASERVKRHKKKKQMDMEQIPNDSTDVWTLNVIQKYEQRPTQIEDVCLADYAAWYTMNNRNYKKRKWARILRYCNYEMSDKMTEYKREMVTLFIPFRCEHIEITDRMKYLQLFDERIETIKSKFGEYQKVDIEKHMEEYKRFCEDLQEEREEIDARQELILQSMATTSANNDDINSIEVGNLTAVVRIRKNVMTAEEFCKRMRRTNQEQRDFLLTLMNSLLTADRTFQVFFTGVAGSGKTFTLNLAKEITNRFAQTQNIKTNAYVACASTGKAAVAIGGTTVHAAFKIAISRRTNPGLARETIQTYRNAYAGVRVVIIDEVSMIGAEILDKINSRMCDITGNFDDPFGRMNVIFCGDLRQLPPVNARAIYKSLRDSINGAYLWQSVQFYELTRQCRCAKMLKLVNTTKRGILHQRMVESRGHGRENPRCEAEHARPHGAVAVGVSVREFGNTLRTLSREPKLWTSLYVLP</sequence>
<dbReference type="GO" id="GO:0005524">
    <property type="term" value="F:ATP binding"/>
    <property type="evidence" value="ECO:0007669"/>
    <property type="project" value="UniProtKB-KW"/>
</dbReference>
<reference evidence="8" key="1">
    <citation type="submission" date="2025-08" db="UniProtKB">
        <authorList>
            <consortium name="RefSeq"/>
        </authorList>
    </citation>
    <scope>IDENTIFICATION</scope>
    <source>
        <tissue evidence="8">Whole body</tissue>
    </source>
</reference>
<dbReference type="PANTHER" id="PTHR47642:SF5">
    <property type="entry name" value="ATP-DEPENDENT DNA HELICASE"/>
    <property type="match status" value="1"/>
</dbReference>
<organism evidence="7 8">
    <name type="scientific">Temnothorax curvispinosus</name>
    <dbReference type="NCBI Taxonomy" id="300111"/>
    <lineage>
        <taxon>Eukaryota</taxon>
        <taxon>Metazoa</taxon>
        <taxon>Ecdysozoa</taxon>
        <taxon>Arthropoda</taxon>
        <taxon>Hexapoda</taxon>
        <taxon>Insecta</taxon>
        <taxon>Pterygota</taxon>
        <taxon>Neoptera</taxon>
        <taxon>Endopterygota</taxon>
        <taxon>Hymenoptera</taxon>
        <taxon>Apocrita</taxon>
        <taxon>Aculeata</taxon>
        <taxon>Formicoidea</taxon>
        <taxon>Formicidae</taxon>
        <taxon>Myrmicinae</taxon>
        <taxon>Temnothorax</taxon>
    </lineage>
</organism>
<keyword evidence="1" id="KW-0233">DNA recombination</keyword>
<feature type="region of interest" description="Disordered" evidence="3">
    <location>
        <begin position="1"/>
        <end position="105"/>
    </location>
</feature>
<dbReference type="Proteomes" id="UP000504618">
    <property type="component" value="Unplaced"/>
</dbReference>
<evidence type="ECO:0000256" key="3">
    <source>
        <dbReference type="SAM" id="MobiDB-lite"/>
    </source>
</evidence>